<evidence type="ECO:0000256" key="5">
    <source>
        <dbReference type="RuleBase" id="RU364054"/>
    </source>
</evidence>
<dbReference type="GO" id="GO:0010133">
    <property type="term" value="P:L-proline catabolic process to L-glutamate"/>
    <property type="evidence" value="ECO:0007669"/>
    <property type="project" value="TreeGrafter"/>
</dbReference>
<keyword evidence="5" id="KW-0285">Flavoprotein</keyword>
<evidence type="ECO:0000259" key="6">
    <source>
        <dbReference type="Pfam" id="PF01619"/>
    </source>
</evidence>
<evidence type="ECO:0000313" key="8">
    <source>
        <dbReference type="Proteomes" id="UP000189580"/>
    </source>
</evidence>
<dbReference type="GO" id="GO:0071949">
    <property type="term" value="F:FAD binding"/>
    <property type="evidence" value="ECO:0007669"/>
    <property type="project" value="TreeGrafter"/>
</dbReference>
<dbReference type="OrthoDB" id="5464at2759"/>
<comment type="catalytic activity">
    <reaction evidence="5">
        <text>L-proline + a quinone = (S)-1-pyrroline-5-carboxylate + a quinol + H(+)</text>
        <dbReference type="Rhea" id="RHEA:23784"/>
        <dbReference type="ChEBI" id="CHEBI:15378"/>
        <dbReference type="ChEBI" id="CHEBI:17388"/>
        <dbReference type="ChEBI" id="CHEBI:24646"/>
        <dbReference type="ChEBI" id="CHEBI:60039"/>
        <dbReference type="ChEBI" id="CHEBI:132124"/>
        <dbReference type="EC" id="1.5.5.2"/>
    </reaction>
</comment>
<dbReference type="RefSeq" id="XP_018736008.1">
    <property type="nucleotide sequence ID" value="XM_018878735.1"/>
</dbReference>
<dbReference type="GO" id="GO:0005739">
    <property type="term" value="C:mitochondrion"/>
    <property type="evidence" value="ECO:0007669"/>
    <property type="project" value="TreeGrafter"/>
</dbReference>
<dbReference type="GO" id="GO:0004657">
    <property type="term" value="F:proline dehydrogenase activity"/>
    <property type="evidence" value="ECO:0007669"/>
    <property type="project" value="UniProtKB-EC"/>
</dbReference>
<dbReference type="SUPFAM" id="SSF51730">
    <property type="entry name" value="FAD-linked oxidoreductase"/>
    <property type="match status" value="1"/>
</dbReference>
<dbReference type="InterPro" id="IPR015659">
    <property type="entry name" value="Proline_oxidase"/>
</dbReference>
<comment type="similarity">
    <text evidence="1 5">Belongs to the proline oxidase family.</text>
</comment>
<feature type="domain" description="Proline dehydrogenase" evidence="6">
    <location>
        <begin position="136"/>
        <end position="465"/>
    </location>
</feature>
<sequence>MLSRVSCRSSATFRVKGLVGCKAVLPEGIRCIGSSRTRSSTSQLTPADITQTVSAGSATLMSEPLALLPKGQKPKFISALSPKELTSFILLSSVTSSKYLIDLSAKALPYTPNSLVKQFVYPIYCGGETFPEVLETGRKLLNRGIGNMMLSYSVEDAEGNSPAASSALLANAVSEICNSIDEVLVPHYDIAKQAYDEEKSTVVPGQGFIALKPTGLMVGATDILRNFDQPAYADKWQQYLQICRKICQHAAEHGQGKVAVVFDAEKKVLQPGVYAAQRAMMEEFNKPSKEVVVIGTIQMYLQDSLDQLKQELDLAKKNNYQVGLKLVRGAYIHSEPDRMNTIHVDKQSTDNCYNEGVSIMLDDIFEAEKTLSAPVVGKLIVATHNEHSCALVDQRLQNAAAGLGTLQATNLSNRVVFGQLMGMADDQSHELASRGHHVVKYVPWGPAQETKEYLVRRLEENGDAAREGGIKYAKFGVQELFSRLRSKQTA</sequence>
<dbReference type="Gene3D" id="3.20.20.220">
    <property type="match status" value="1"/>
</dbReference>
<keyword evidence="5" id="KW-0274">FAD</keyword>
<evidence type="ECO:0000256" key="1">
    <source>
        <dbReference type="ARBA" id="ARBA00005869"/>
    </source>
</evidence>
<dbReference type="InterPro" id="IPR002872">
    <property type="entry name" value="Proline_DH_dom"/>
</dbReference>
<organism evidence="7 8">
    <name type="scientific">Sugiyamaella lignohabitans</name>
    <dbReference type="NCBI Taxonomy" id="796027"/>
    <lineage>
        <taxon>Eukaryota</taxon>
        <taxon>Fungi</taxon>
        <taxon>Dikarya</taxon>
        <taxon>Ascomycota</taxon>
        <taxon>Saccharomycotina</taxon>
        <taxon>Dipodascomycetes</taxon>
        <taxon>Dipodascales</taxon>
        <taxon>Trichomonascaceae</taxon>
        <taxon>Sugiyamaella</taxon>
    </lineage>
</organism>
<proteinExistence type="inferred from homology"/>
<evidence type="ECO:0000313" key="7">
    <source>
        <dbReference type="EMBL" id="ANB13531.1"/>
    </source>
</evidence>
<dbReference type="InterPro" id="IPR029041">
    <property type="entry name" value="FAD-linked_oxidoreductase-like"/>
</dbReference>
<dbReference type="KEGG" id="slb:AWJ20_1827"/>
<dbReference type="GeneID" id="30033672"/>
<accession>A0A167E1D7</accession>
<evidence type="ECO:0000256" key="3">
    <source>
        <dbReference type="ARBA" id="ARBA00023002"/>
    </source>
</evidence>
<evidence type="ECO:0000256" key="2">
    <source>
        <dbReference type="ARBA" id="ARBA00012695"/>
    </source>
</evidence>
<dbReference type="AlphaFoldDB" id="A0A167E1D7"/>
<dbReference type="Proteomes" id="UP000189580">
    <property type="component" value="Chromosome a"/>
</dbReference>
<dbReference type="EMBL" id="CP014501">
    <property type="protein sequence ID" value="ANB13531.1"/>
    <property type="molecule type" value="Genomic_DNA"/>
</dbReference>
<evidence type="ECO:0000256" key="4">
    <source>
        <dbReference type="ARBA" id="ARBA00023062"/>
    </source>
</evidence>
<reference evidence="7 8" key="1">
    <citation type="submission" date="2016-02" db="EMBL/GenBank/DDBJ databases">
        <title>Complete genome sequence and transcriptome regulation of the pentose utilising yeast Sugiyamaella lignohabitans.</title>
        <authorList>
            <person name="Bellasio M."/>
            <person name="Peymann A."/>
            <person name="Valli M."/>
            <person name="Sipitzky M."/>
            <person name="Graf A."/>
            <person name="Sauer M."/>
            <person name="Marx H."/>
            <person name="Mattanovich D."/>
        </authorList>
    </citation>
    <scope>NUCLEOTIDE SEQUENCE [LARGE SCALE GENOMIC DNA]</scope>
    <source>
        <strain evidence="7 8">CBS 10342</strain>
    </source>
</reference>
<gene>
    <name evidence="7" type="primary">PUT1</name>
    <name evidence="7" type="ORF">AWJ20_1827</name>
</gene>
<protein>
    <recommendedName>
        <fullName evidence="2 5">Proline dehydrogenase</fullName>
        <ecNumber evidence="2 5">1.5.5.2</ecNumber>
    </recommendedName>
</protein>
<keyword evidence="4 5" id="KW-0642">Proline metabolism</keyword>
<dbReference type="PANTHER" id="PTHR13914:SF0">
    <property type="entry name" value="PROLINE DEHYDROGENASE 1, MITOCHONDRIAL"/>
    <property type="match status" value="1"/>
</dbReference>
<comment type="cofactor">
    <cofactor evidence="5">
        <name>FAD</name>
        <dbReference type="ChEBI" id="CHEBI:57692"/>
    </cofactor>
</comment>
<comment type="function">
    <text evidence="5">Converts proline to delta-1-pyrroline-5-carboxylate.</text>
</comment>
<dbReference type="EC" id="1.5.5.2" evidence="2 5"/>
<name>A0A167E1D7_9ASCO</name>
<keyword evidence="8" id="KW-1185">Reference proteome</keyword>
<keyword evidence="3 5" id="KW-0560">Oxidoreductase</keyword>
<dbReference type="PANTHER" id="PTHR13914">
    <property type="entry name" value="PROLINE OXIDASE"/>
    <property type="match status" value="1"/>
</dbReference>
<dbReference type="Pfam" id="PF01619">
    <property type="entry name" value="Pro_dh"/>
    <property type="match status" value="1"/>
</dbReference>